<dbReference type="Pfam" id="PF15428">
    <property type="entry name" value="Imm26"/>
    <property type="match status" value="1"/>
</dbReference>
<feature type="compositionally biased region" description="Basic and acidic residues" evidence="1">
    <location>
        <begin position="1"/>
        <end position="11"/>
    </location>
</feature>
<dbReference type="EMBL" id="QDFT01000020">
    <property type="protein sequence ID" value="PVE71820.1"/>
    <property type="molecule type" value="Genomic_DNA"/>
</dbReference>
<evidence type="ECO:0000313" key="3">
    <source>
        <dbReference type="Proteomes" id="UP000244649"/>
    </source>
</evidence>
<name>A0A2T7WID1_MICTE</name>
<protein>
    <submittedName>
        <fullName evidence="2">Uncharacterized protein</fullName>
    </submittedName>
</protein>
<reference evidence="2 3" key="1">
    <citation type="submission" date="2018-04" db="EMBL/GenBank/DDBJ databases">
        <authorList>
            <person name="Go L.Y."/>
            <person name="Mitchell J.A."/>
        </authorList>
    </citation>
    <scope>NUCLEOTIDE SEQUENCE [LARGE SCALE GENOMIC DNA]</scope>
    <source>
        <strain evidence="2 3">TPD7010</strain>
    </source>
</reference>
<gene>
    <name evidence="2" type="ORF">DC432_09410</name>
</gene>
<evidence type="ECO:0000256" key="1">
    <source>
        <dbReference type="SAM" id="MobiDB-lite"/>
    </source>
</evidence>
<feature type="compositionally biased region" description="Basic residues" evidence="1">
    <location>
        <begin position="12"/>
        <end position="22"/>
    </location>
</feature>
<organism evidence="2 3">
    <name type="scientific">Microbacterium testaceum</name>
    <name type="common">Aureobacterium testaceum</name>
    <name type="synonym">Brevibacterium testaceum</name>
    <dbReference type="NCBI Taxonomy" id="2033"/>
    <lineage>
        <taxon>Bacteria</taxon>
        <taxon>Bacillati</taxon>
        <taxon>Actinomycetota</taxon>
        <taxon>Actinomycetes</taxon>
        <taxon>Micrococcales</taxon>
        <taxon>Microbacteriaceae</taxon>
        <taxon>Microbacterium</taxon>
    </lineage>
</organism>
<feature type="region of interest" description="Disordered" evidence="1">
    <location>
        <begin position="1"/>
        <end position="22"/>
    </location>
</feature>
<proteinExistence type="predicted"/>
<dbReference type="InterPro" id="IPR029278">
    <property type="entry name" value="Imm26"/>
</dbReference>
<sequence>MGKQEASDERHKIHGRWRRSPVKPRPNEGEVFLVPLGDGRSVAGQVLAKFRRVNYFLATFDVVLEGDAVFPSLQQLTTAPVSLLCLSLDAKLRNGDWPVIGRSPVSVIDSLPAFKVAVNEPWNFQIEDYSGTRTRPASPEDERLYPFRTVVAPIRLERAAQALEGLREWDREWDELLPDPETSWIRAFGE</sequence>
<evidence type="ECO:0000313" key="2">
    <source>
        <dbReference type="EMBL" id="PVE71820.1"/>
    </source>
</evidence>
<dbReference type="AlphaFoldDB" id="A0A2T7WID1"/>
<accession>A0A2T7WID1</accession>
<comment type="caution">
    <text evidence="2">The sequence shown here is derived from an EMBL/GenBank/DDBJ whole genome shotgun (WGS) entry which is preliminary data.</text>
</comment>
<dbReference type="Proteomes" id="UP000244649">
    <property type="component" value="Unassembled WGS sequence"/>
</dbReference>